<reference evidence="1" key="1">
    <citation type="submission" date="2014-09" db="EMBL/GenBank/DDBJ databases">
        <authorList>
            <person name="Magalhaes I.L.F."/>
            <person name="Oliveira U."/>
            <person name="Santos F.R."/>
            <person name="Vidigal T.H.D.A."/>
            <person name="Brescovit A.D."/>
            <person name="Santos A.J."/>
        </authorList>
    </citation>
    <scope>NUCLEOTIDE SEQUENCE</scope>
    <source>
        <tissue evidence="1">Shoot tissue taken approximately 20 cm above the soil surface</tissue>
    </source>
</reference>
<accession>A0A0A8ZY92</accession>
<reference evidence="1" key="2">
    <citation type="journal article" date="2015" name="Data Brief">
        <title>Shoot transcriptome of the giant reed, Arundo donax.</title>
        <authorList>
            <person name="Barrero R.A."/>
            <person name="Guerrero F.D."/>
            <person name="Moolhuijzen P."/>
            <person name="Goolsby J.A."/>
            <person name="Tidwell J."/>
            <person name="Bellgard S.E."/>
            <person name="Bellgard M.I."/>
        </authorList>
    </citation>
    <scope>NUCLEOTIDE SEQUENCE</scope>
    <source>
        <tissue evidence="1">Shoot tissue taken approximately 20 cm above the soil surface</tissue>
    </source>
</reference>
<protein>
    <submittedName>
        <fullName evidence="1">Uncharacterized protein</fullName>
    </submittedName>
</protein>
<dbReference type="AlphaFoldDB" id="A0A0A8ZY92"/>
<name>A0A0A8ZY92_ARUDO</name>
<sequence length="20" mass="2278">MKKGEDLKAFVLLVSTSWQP</sequence>
<organism evidence="1">
    <name type="scientific">Arundo donax</name>
    <name type="common">Giant reed</name>
    <name type="synonym">Donax arundinaceus</name>
    <dbReference type="NCBI Taxonomy" id="35708"/>
    <lineage>
        <taxon>Eukaryota</taxon>
        <taxon>Viridiplantae</taxon>
        <taxon>Streptophyta</taxon>
        <taxon>Embryophyta</taxon>
        <taxon>Tracheophyta</taxon>
        <taxon>Spermatophyta</taxon>
        <taxon>Magnoliopsida</taxon>
        <taxon>Liliopsida</taxon>
        <taxon>Poales</taxon>
        <taxon>Poaceae</taxon>
        <taxon>PACMAD clade</taxon>
        <taxon>Arundinoideae</taxon>
        <taxon>Arundineae</taxon>
        <taxon>Arundo</taxon>
    </lineage>
</organism>
<proteinExistence type="predicted"/>
<evidence type="ECO:0000313" key="1">
    <source>
        <dbReference type="EMBL" id="JAD39757.1"/>
    </source>
</evidence>
<dbReference type="EMBL" id="GBRH01258138">
    <property type="protein sequence ID" value="JAD39757.1"/>
    <property type="molecule type" value="Transcribed_RNA"/>
</dbReference>